<comment type="similarity">
    <text evidence="2">Belongs to the bacterial solute-binding protein 1 family.</text>
</comment>
<keyword evidence="7" id="KW-1185">Reference proteome</keyword>
<comment type="subcellular location">
    <subcellularLocation>
        <location evidence="1">Cell envelope</location>
    </subcellularLocation>
</comment>
<sequence>MKSISVSFTVLLAGGLFLSACSSQQSAPADAAGTTAPAVSGTETITLKFMSNGSTFTNTEFKNQIQIPVQKKFPNIKIERIEPPTTTTLQELFSSGTIPDIVFASNYNPLKKVQAIEDLRPWIQKYNFDESRIKPYLMGYVKAAADNGEIYALPYNSNQHILYYNKDVFDKFGIAYPSDEQMTWEQTFELARKLTRVENGVNYIGLDVEGLTGFTKSLALPIIDSKTGKSLLTSPEWLRVFNATKETFEIPDFLPKDKTKYSWGRDVFMKDRTMAMRPAWLANMVGPLEELREQGIESNWDIAPVPNFEDKLGKTREAQVHSVILTKQSKHKDEAFQVMSYLLSDESQRNIARNGRVPAIINKELEKEYGAEVGVLKGKKIQNIFVGEPLQDHTIHEFEGDVTKFVTQANVDLANGMDVNTAIRKASEAIDKEVERLSKNQ</sequence>
<gene>
    <name evidence="6" type="ORF">GQF01_24535</name>
</gene>
<evidence type="ECO:0000256" key="2">
    <source>
        <dbReference type="ARBA" id="ARBA00008520"/>
    </source>
</evidence>
<evidence type="ECO:0000313" key="6">
    <source>
        <dbReference type="EMBL" id="MZQ85289.1"/>
    </source>
</evidence>
<keyword evidence="3" id="KW-0813">Transport</keyword>
<dbReference type="GO" id="GO:0030313">
    <property type="term" value="C:cell envelope"/>
    <property type="evidence" value="ECO:0007669"/>
    <property type="project" value="UniProtKB-SubCell"/>
</dbReference>
<feature type="chain" id="PRO_5038602597" evidence="5">
    <location>
        <begin position="32"/>
        <end position="441"/>
    </location>
</feature>
<dbReference type="PANTHER" id="PTHR43649">
    <property type="entry name" value="ARABINOSE-BINDING PROTEIN-RELATED"/>
    <property type="match status" value="1"/>
</dbReference>
<feature type="signal peptide" evidence="5">
    <location>
        <begin position="1"/>
        <end position="31"/>
    </location>
</feature>
<dbReference type="AlphaFoldDB" id="A0A6L8V7I4"/>
<protein>
    <submittedName>
        <fullName evidence="6">Extracellular solute-binding protein</fullName>
    </submittedName>
</protein>
<organism evidence="6 7">
    <name type="scientific">Paenibacillus silvestris</name>
    <dbReference type="NCBI Taxonomy" id="2606219"/>
    <lineage>
        <taxon>Bacteria</taxon>
        <taxon>Bacillati</taxon>
        <taxon>Bacillota</taxon>
        <taxon>Bacilli</taxon>
        <taxon>Bacillales</taxon>
        <taxon>Paenibacillaceae</taxon>
        <taxon>Paenibacillus</taxon>
    </lineage>
</organism>
<accession>A0A6L8V7I4</accession>
<keyword evidence="4 5" id="KW-0732">Signal</keyword>
<dbReference type="RefSeq" id="WP_161409413.1">
    <property type="nucleotide sequence ID" value="NZ_WTUZ01000022.1"/>
</dbReference>
<evidence type="ECO:0000313" key="7">
    <source>
        <dbReference type="Proteomes" id="UP000481087"/>
    </source>
</evidence>
<dbReference type="Proteomes" id="UP000481087">
    <property type="component" value="Unassembled WGS sequence"/>
</dbReference>
<evidence type="ECO:0000256" key="1">
    <source>
        <dbReference type="ARBA" id="ARBA00004196"/>
    </source>
</evidence>
<name>A0A6L8V7I4_9BACL</name>
<evidence type="ECO:0000256" key="5">
    <source>
        <dbReference type="SAM" id="SignalP"/>
    </source>
</evidence>
<dbReference type="SUPFAM" id="SSF53850">
    <property type="entry name" value="Periplasmic binding protein-like II"/>
    <property type="match status" value="1"/>
</dbReference>
<dbReference type="InterPro" id="IPR050490">
    <property type="entry name" value="Bact_solute-bd_prot1"/>
</dbReference>
<evidence type="ECO:0000256" key="3">
    <source>
        <dbReference type="ARBA" id="ARBA00022448"/>
    </source>
</evidence>
<comment type="caution">
    <text evidence="6">The sequence shown here is derived from an EMBL/GenBank/DDBJ whole genome shotgun (WGS) entry which is preliminary data.</text>
</comment>
<dbReference type="Pfam" id="PF01547">
    <property type="entry name" value="SBP_bac_1"/>
    <property type="match status" value="1"/>
</dbReference>
<dbReference type="EMBL" id="WTUZ01000022">
    <property type="protein sequence ID" value="MZQ85289.1"/>
    <property type="molecule type" value="Genomic_DNA"/>
</dbReference>
<dbReference type="InterPro" id="IPR006059">
    <property type="entry name" value="SBP"/>
</dbReference>
<dbReference type="Gene3D" id="3.40.190.10">
    <property type="entry name" value="Periplasmic binding protein-like II"/>
    <property type="match status" value="1"/>
</dbReference>
<reference evidence="6 7" key="1">
    <citation type="submission" date="2019-12" db="EMBL/GenBank/DDBJ databases">
        <title>Paenibacillus sp. nov. sp. isolated from soil.</title>
        <authorList>
            <person name="Kim J."/>
            <person name="Jeong S.E."/>
            <person name="Jung H.S."/>
            <person name="Jeon C.O."/>
        </authorList>
    </citation>
    <scope>NUCLEOTIDE SEQUENCE [LARGE SCALE GENOMIC DNA]</scope>
    <source>
        <strain evidence="6 7">5J-6</strain>
    </source>
</reference>
<dbReference type="PROSITE" id="PS51257">
    <property type="entry name" value="PROKAR_LIPOPROTEIN"/>
    <property type="match status" value="1"/>
</dbReference>
<evidence type="ECO:0000256" key="4">
    <source>
        <dbReference type="ARBA" id="ARBA00022729"/>
    </source>
</evidence>
<dbReference type="PANTHER" id="PTHR43649:SF31">
    <property type="entry name" value="SN-GLYCEROL-3-PHOSPHATE-BINDING PERIPLASMIC PROTEIN UGPB"/>
    <property type="match status" value="1"/>
</dbReference>
<proteinExistence type="inferred from homology"/>